<dbReference type="EMBL" id="CALTRL010004009">
    <property type="protein sequence ID" value="CAH7682315.1"/>
    <property type="molecule type" value="Genomic_DNA"/>
</dbReference>
<organism evidence="1 2">
    <name type="scientific">Phakopsora pachyrhizi</name>
    <name type="common">Asian soybean rust disease fungus</name>
    <dbReference type="NCBI Taxonomy" id="170000"/>
    <lineage>
        <taxon>Eukaryota</taxon>
        <taxon>Fungi</taxon>
        <taxon>Dikarya</taxon>
        <taxon>Basidiomycota</taxon>
        <taxon>Pucciniomycotina</taxon>
        <taxon>Pucciniomycetes</taxon>
        <taxon>Pucciniales</taxon>
        <taxon>Phakopsoraceae</taxon>
        <taxon>Phakopsora</taxon>
    </lineage>
</organism>
<dbReference type="Proteomes" id="UP001153365">
    <property type="component" value="Unassembled WGS sequence"/>
</dbReference>
<evidence type="ECO:0000313" key="1">
    <source>
        <dbReference type="EMBL" id="CAH7682315.1"/>
    </source>
</evidence>
<protein>
    <submittedName>
        <fullName evidence="1">Uncharacterized protein</fullName>
    </submittedName>
</protein>
<dbReference type="AlphaFoldDB" id="A0AAV0BB34"/>
<sequence>MINIMPETEACRLQLPWQEKGIMPILGIGGHKTKVARIMAGAELTVGGVVRELSFIVADIPKAVLGRQFLYAFQVGLEYSAQGDKLMRITNGDGRRVVIGICNKESGAWPETPNELEKLAGLAQDF</sequence>
<keyword evidence="2" id="KW-1185">Reference proteome</keyword>
<gene>
    <name evidence="1" type="ORF">PPACK8108_LOCUS15165</name>
</gene>
<dbReference type="InterPro" id="IPR021109">
    <property type="entry name" value="Peptidase_aspartic_dom_sf"/>
</dbReference>
<comment type="caution">
    <text evidence="1">The sequence shown here is derived from an EMBL/GenBank/DDBJ whole genome shotgun (WGS) entry which is preliminary data.</text>
</comment>
<name>A0AAV0BB34_PHAPC</name>
<proteinExistence type="predicted"/>
<reference evidence="1" key="1">
    <citation type="submission" date="2022-06" db="EMBL/GenBank/DDBJ databases">
        <authorList>
            <consortium name="SYNGENTA / RWTH Aachen University"/>
        </authorList>
    </citation>
    <scope>NUCLEOTIDE SEQUENCE</scope>
</reference>
<accession>A0AAV0BB34</accession>
<evidence type="ECO:0000313" key="2">
    <source>
        <dbReference type="Proteomes" id="UP001153365"/>
    </source>
</evidence>
<dbReference type="Gene3D" id="2.40.70.10">
    <property type="entry name" value="Acid Proteases"/>
    <property type="match status" value="1"/>
</dbReference>